<keyword evidence="1" id="KW-0997">Cell inner membrane</keyword>
<name>G6YS24_9GAMM</name>
<dbReference type="InterPro" id="IPR011853">
    <property type="entry name" value="TRAP_DctM-Dct_fused"/>
</dbReference>
<feature type="transmembrane region" description="Helical" evidence="2">
    <location>
        <begin position="568"/>
        <end position="591"/>
    </location>
</feature>
<feature type="transmembrane region" description="Helical" evidence="2">
    <location>
        <begin position="410"/>
        <end position="435"/>
    </location>
</feature>
<keyword evidence="5" id="KW-1185">Reference proteome</keyword>
<feature type="transmembrane region" description="Helical" evidence="2">
    <location>
        <begin position="186"/>
        <end position="206"/>
    </location>
</feature>
<feature type="transmembrane region" description="Helical" evidence="2">
    <location>
        <begin position="55"/>
        <end position="73"/>
    </location>
</feature>
<evidence type="ECO:0000313" key="5">
    <source>
        <dbReference type="Proteomes" id="UP000003208"/>
    </source>
</evidence>
<keyword evidence="1" id="KW-0813">Transport</keyword>
<dbReference type="PATRIC" id="fig|1094979.3.peg.1600"/>
<feature type="transmembrane region" description="Helical" evidence="2">
    <location>
        <begin position="143"/>
        <end position="166"/>
    </location>
</feature>
<proteinExistence type="predicted"/>
<feature type="transmembrane region" description="Helical" evidence="2">
    <location>
        <begin position="85"/>
        <end position="104"/>
    </location>
</feature>
<feature type="transmembrane region" description="Helical" evidence="2">
    <location>
        <begin position="276"/>
        <end position="302"/>
    </location>
</feature>
<protein>
    <recommendedName>
        <fullName evidence="3">TRAP C4-dicarboxylate transport system permease DctM subunit domain-containing protein</fullName>
    </recommendedName>
</protein>
<evidence type="ECO:0000256" key="2">
    <source>
        <dbReference type="SAM" id="Phobius"/>
    </source>
</evidence>
<feature type="transmembrane region" description="Helical" evidence="2">
    <location>
        <begin position="505"/>
        <end position="524"/>
    </location>
</feature>
<organism evidence="4 5">
    <name type="scientific">Marinobacter manganoxydans MnI7-9</name>
    <dbReference type="NCBI Taxonomy" id="1094979"/>
    <lineage>
        <taxon>Bacteria</taxon>
        <taxon>Pseudomonadati</taxon>
        <taxon>Pseudomonadota</taxon>
        <taxon>Gammaproteobacteria</taxon>
        <taxon>Pseudomonadales</taxon>
        <taxon>Marinobacteraceae</taxon>
        <taxon>Marinobacter</taxon>
    </lineage>
</organism>
<dbReference type="GO" id="GO:0022857">
    <property type="term" value="F:transmembrane transporter activity"/>
    <property type="evidence" value="ECO:0007669"/>
    <property type="project" value="UniProtKB-UniRule"/>
</dbReference>
<evidence type="ECO:0000313" key="4">
    <source>
        <dbReference type="EMBL" id="EHJ05024.1"/>
    </source>
</evidence>
<dbReference type="GO" id="GO:0005886">
    <property type="term" value="C:plasma membrane"/>
    <property type="evidence" value="ECO:0007669"/>
    <property type="project" value="UniProtKB-SubCell"/>
</dbReference>
<feature type="transmembrane region" description="Helical" evidence="2">
    <location>
        <begin position="536"/>
        <end position="556"/>
    </location>
</feature>
<dbReference type="NCBIfam" id="TIGR02123">
    <property type="entry name" value="TRAP_fused"/>
    <property type="match status" value="1"/>
</dbReference>
<dbReference type="AlphaFoldDB" id="G6YS24"/>
<dbReference type="PANTHER" id="PTHR43849:SF2">
    <property type="entry name" value="BLL3936 PROTEIN"/>
    <property type="match status" value="1"/>
</dbReference>
<evidence type="ECO:0000259" key="3">
    <source>
        <dbReference type="Pfam" id="PF06808"/>
    </source>
</evidence>
<feature type="transmembrane region" description="Helical" evidence="2">
    <location>
        <begin position="603"/>
        <end position="631"/>
    </location>
</feature>
<feature type="transmembrane region" description="Helical" evidence="2">
    <location>
        <begin position="351"/>
        <end position="374"/>
    </location>
</feature>
<keyword evidence="1" id="KW-1003">Cell membrane</keyword>
<sequence>MTSFMNLFKRTIWLAFSMGNKVPMEGGRYALVALLAVPLTVFEIWYAVAGNFGRLELAILFVVPMYVISFLSISHAPDSYRTTWVDYLLALVSLVAGVYLILQMGRYQDWIAGLDVYNTGDLVVAGIYSLLTLELLRRCVGPGISVVVWLVILYSLFGGHLSGFFGHRGLDLSYMLESLMVTPHDGGLFSAPIQVAAVYAFLFITFGKFLEKSGGGDFFFNVAAVLAGRRTGGSAKIAVTSSGLFGMISGSPASDVMTTGSITIPMMKRVGYSPRYAAAVEAVASTGGSLLPPVMGAVVFLMVEFTGISYTSIIGSILVCSILYYVGIYVQVHCYSARHNVGHIDAVDIPTWLHTFRTGWIFIVPMGLLVYVLMSGRTPALAATFGLVAVIVVSWFVGGKAITPRKFVQGCVEICTAIAPLIAAVAGAGILLIGLNVTGLASKLSALIFSVAEANLLLALLLATIVTIISGMGMPVVAVYSLVAVMVAPALVDAGLTLLQAHLFLIFYGVASYITPPVAVAAYVASSIADERPMAVSMTAAKVGLVAFTLPYAFVYNPGILMIGPLETIVFDVIKVTLGVLVMSTAVEGWYHGELNRYARTALIVCGLVAFSVWDVAGVIGLLLAIFYLLFKRFGSNGSTRIVSTKPQAGFDK</sequence>
<dbReference type="Proteomes" id="UP000003208">
    <property type="component" value="Unassembled WGS sequence"/>
</dbReference>
<feature type="transmembrane region" description="Helical" evidence="2">
    <location>
        <begin position="110"/>
        <end position="131"/>
    </location>
</feature>
<dbReference type="PANTHER" id="PTHR43849">
    <property type="entry name" value="BLL3936 PROTEIN"/>
    <property type="match status" value="1"/>
</dbReference>
<dbReference type="InterPro" id="IPR010656">
    <property type="entry name" value="DctM"/>
</dbReference>
<reference evidence="4 5" key="1">
    <citation type="journal article" date="2012" name="J. Bacteriol.">
        <title>Genome sequence of deep-sea manganese-oxidizing bacterium Marinobacter manganoxydans MnI7-9.</title>
        <authorList>
            <person name="Wang H."/>
            <person name="Li H."/>
            <person name="Shao Z."/>
            <person name="Liao S."/>
            <person name="Johnstone L."/>
            <person name="Rensing C."/>
            <person name="Wang G."/>
        </authorList>
    </citation>
    <scope>NUCLEOTIDE SEQUENCE [LARGE SCALE GENOMIC DNA]</scope>
    <source>
        <strain evidence="4 5">MnI7-9</strain>
    </source>
</reference>
<keyword evidence="2" id="KW-0472">Membrane</keyword>
<accession>G6YS24</accession>
<keyword evidence="2" id="KW-1133">Transmembrane helix</keyword>
<feature type="transmembrane region" description="Helical" evidence="2">
    <location>
        <begin position="380"/>
        <end position="398"/>
    </location>
</feature>
<feature type="domain" description="TRAP C4-dicarboxylate transport system permease DctM subunit" evidence="3">
    <location>
        <begin position="128"/>
        <end position="564"/>
    </location>
</feature>
<dbReference type="Pfam" id="PF06808">
    <property type="entry name" value="DctM"/>
    <property type="match status" value="1"/>
</dbReference>
<gene>
    <name evidence="4" type="ORF">KYE_08283</name>
</gene>
<feature type="transmembrane region" description="Helical" evidence="2">
    <location>
        <begin position="308"/>
        <end position="330"/>
    </location>
</feature>
<dbReference type="EMBL" id="AGTR01000029">
    <property type="protein sequence ID" value="EHJ05024.1"/>
    <property type="molecule type" value="Genomic_DNA"/>
</dbReference>
<comment type="subcellular location">
    <subcellularLocation>
        <location evidence="1">Cell inner membrane</location>
        <topology evidence="1">Multi-pass membrane protein</topology>
    </subcellularLocation>
</comment>
<evidence type="ECO:0000256" key="1">
    <source>
        <dbReference type="RuleBase" id="RU369079"/>
    </source>
</evidence>
<feature type="transmembrane region" description="Helical" evidence="2">
    <location>
        <begin position="447"/>
        <end position="469"/>
    </location>
</feature>
<keyword evidence="2" id="KW-0812">Transmembrane</keyword>
<comment type="function">
    <text evidence="1">Part of the tripartite ATP-independent periplasmic (TRAP) transport system.</text>
</comment>
<feature type="transmembrane region" description="Helical" evidence="2">
    <location>
        <begin position="476"/>
        <end position="499"/>
    </location>
</feature>
<feature type="transmembrane region" description="Helical" evidence="2">
    <location>
        <begin position="29"/>
        <end position="49"/>
    </location>
</feature>